<comment type="caution">
    <text evidence="2">The sequence shown here is derived from an EMBL/GenBank/DDBJ whole genome shotgun (WGS) entry which is preliminary data.</text>
</comment>
<dbReference type="EMBL" id="CAJVCH010533515">
    <property type="protein sequence ID" value="CAG7824621.1"/>
    <property type="molecule type" value="Genomic_DNA"/>
</dbReference>
<gene>
    <name evidence="2" type="ORF">AFUS01_LOCUS34770</name>
</gene>
<reference evidence="2" key="1">
    <citation type="submission" date="2021-06" db="EMBL/GenBank/DDBJ databases">
        <authorList>
            <person name="Hodson N. C."/>
            <person name="Mongue J. A."/>
            <person name="Jaron S. K."/>
        </authorList>
    </citation>
    <scope>NUCLEOTIDE SEQUENCE</scope>
</reference>
<dbReference type="AlphaFoldDB" id="A0A8J2PRE0"/>
<name>A0A8J2PRE0_9HEXA</name>
<evidence type="ECO:0000256" key="1">
    <source>
        <dbReference type="SAM" id="MobiDB-lite"/>
    </source>
</evidence>
<keyword evidence="3" id="KW-1185">Reference proteome</keyword>
<dbReference type="Proteomes" id="UP000708208">
    <property type="component" value="Unassembled WGS sequence"/>
</dbReference>
<feature type="region of interest" description="Disordered" evidence="1">
    <location>
        <begin position="7"/>
        <end position="31"/>
    </location>
</feature>
<protein>
    <submittedName>
        <fullName evidence="2">Uncharacterized protein</fullName>
    </submittedName>
</protein>
<proteinExistence type="predicted"/>
<feature type="compositionally biased region" description="Polar residues" evidence="1">
    <location>
        <begin position="11"/>
        <end position="22"/>
    </location>
</feature>
<evidence type="ECO:0000313" key="2">
    <source>
        <dbReference type="EMBL" id="CAG7824621.1"/>
    </source>
</evidence>
<sequence>MVIMLELELNPGSNSASSSPQPNGECRTAPHCGNRVLNGTVRSAIHTYVRETSFEGKKSLKGQCYKQKKVCEEHAETKD</sequence>
<organism evidence="2 3">
    <name type="scientific">Allacma fusca</name>
    <dbReference type="NCBI Taxonomy" id="39272"/>
    <lineage>
        <taxon>Eukaryota</taxon>
        <taxon>Metazoa</taxon>
        <taxon>Ecdysozoa</taxon>
        <taxon>Arthropoda</taxon>
        <taxon>Hexapoda</taxon>
        <taxon>Collembola</taxon>
        <taxon>Symphypleona</taxon>
        <taxon>Sminthuridae</taxon>
        <taxon>Allacma</taxon>
    </lineage>
</organism>
<accession>A0A8J2PRE0</accession>
<evidence type="ECO:0000313" key="3">
    <source>
        <dbReference type="Proteomes" id="UP000708208"/>
    </source>
</evidence>